<evidence type="ECO:0000313" key="2">
    <source>
        <dbReference type="Proteomes" id="UP000886595"/>
    </source>
</evidence>
<dbReference type="Proteomes" id="UP000886595">
    <property type="component" value="Unassembled WGS sequence"/>
</dbReference>
<name>A0A8X7P460_BRACI</name>
<protein>
    <submittedName>
        <fullName evidence="1">Uncharacterized protein</fullName>
    </submittedName>
</protein>
<organism evidence="1 2">
    <name type="scientific">Brassica carinata</name>
    <name type="common">Ethiopian mustard</name>
    <name type="synonym">Abyssinian cabbage</name>
    <dbReference type="NCBI Taxonomy" id="52824"/>
    <lineage>
        <taxon>Eukaryota</taxon>
        <taxon>Viridiplantae</taxon>
        <taxon>Streptophyta</taxon>
        <taxon>Embryophyta</taxon>
        <taxon>Tracheophyta</taxon>
        <taxon>Spermatophyta</taxon>
        <taxon>Magnoliopsida</taxon>
        <taxon>eudicotyledons</taxon>
        <taxon>Gunneridae</taxon>
        <taxon>Pentapetalae</taxon>
        <taxon>rosids</taxon>
        <taxon>malvids</taxon>
        <taxon>Brassicales</taxon>
        <taxon>Brassicaceae</taxon>
        <taxon>Brassiceae</taxon>
        <taxon>Brassica</taxon>
    </lineage>
</organism>
<gene>
    <name evidence="1" type="ORF">Bca52824_093362</name>
</gene>
<accession>A0A8X7P460</accession>
<dbReference type="EMBL" id="JAAMPC010000054">
    <property type="protein sequence ID" value="KAG2244796.1"/>
    <property type="molecule type" value="Genomic_DNA"/>
</dbReference>
<keyword evidence="2" id="KW-1185">Reference proteome</keyword>
<dbReference type="AlphaFoldDB" id="A0A8X7P460"/>
<proteinExistence type="predicted"/>
<evidence type="ECO:0000313" key="1">
    <source>
        <dbReference type="EMBL" id="KAG2244796.1"/>
    </source>
</evidence>
<sequence length="104" mass="11870">MEIWLGKLTLEANLHHRVLSFEWLNHVYSAIEMGSSRHILTSTRSSSKTAIGKRRGHWWSLGLTQGGLTIGEAVDFHAIVQLEGFTSHWSLRLLDKLFHLGTYQ</sequence>
<comment type="caution">
    <text evidence="1">The sequence shown here is derived from an EMBL/GenBank/DDBJ whole genome shotgun (WGS) entry which is preliminary data.</text>
</comment>
<reference evidence="1 2" key="1">
    <citation type="submission" date="2020-02" db="EMBL/GenBank/DDBJ databases">
        <authorList>
            <person name="Ma Q."/>
            <person name="Huang Y."/>
            <person name="Song X."/>
            <person name="Pei D."/>
        </authorList>
    </citation>
    <scope>NUCLEOTIDE SEQUENCE [LARGE SCALE GENOMIC DNA]</scope>
    <source>
        <strain evidence="1">Sxm20200214</strain>
        <tissue evidence="1">Leaf</tissue>
    </source>
</reference>